<dbReference type="AlphaFoldDB" id="A0A830HSJ2"/>
<evidence type="ECO:0000259" key="2">
    <source>
        <dbReference type="SMART" id="SM00478"/>
    </source>
</evidence>
<dbReference type="GO" id="GO:0140097">
    <property type="term" value="F:catalytic activity, acting on DNA"/>
    <property type="evidence" value="ECO:0007669"/>
    <property type="project" value="UniProtKB-ARBA"/>
</dbReference>
<keyword evidence="4" id="KW-1185">Reference proteome</keyword>
<dbReference type="GO" id="GO:0016787">
    <property type="term" value="F:hydrolase activity"/>
    <property type="evidence" value="ECO:0007669"/>
    <property type="project" value="UniProtKB-ARBA"/>
</dbReference>
<dbReference type="SMART" id="SM00478">
    <property type="entry name" value="ENDO3c"/>
    <property type="match status" value="1"/>
</dbReference>
<dbReference type="Gene3D" id="1.10.340.30">
    <property type="entry name" value="Hypothetical protein, domain 2"/>
    <property type="match status" value="1"/>
</dbReference>
<name>A0A830HSJ2_9CHLO</name>
<dbReference type="InterPro" id="IPR011257">
    <property type="entry name" value="DNA_glycosylase"/>
</dbReference>
<dbReference type="EMBL" id="BNJQ01000026">
    <property type="protein sequence ID" value="GHP09665.1"/>
    <property type="molecule type" value="Genomic_DNA"/>
</dbReference>
<dbReference type="Gene3D" id="1.10.1670.10">
    <property type="entry name" value="Helix-hairpin-Helix base-excision DNA repair enzymes (C-terminal)"/>
    <property type="match status" value="1"/>
</dbReference>
<feature type="region of interest" description="Disordered" evidence="1">
    <location>
        <begin position="1"/>
        <end position="41"/>
    </location>
</feature>
<dbReference type="InterPro" id="IPR003265">
    <property type="entry name" value="HhH-GPD_domain"/>
</dbReference>
<evidence type="ECO:0000313" key="4">
    <source>
        <dbReference type="Proteomes" id="UP000660262"/>
    </source>
</evidence>
<dbReference type="PANTHER" id="PTHR47203:SF1">
    <property type="entry name" value="HYPOTHETICAL BASE EXCISION DNA REPAIR PROTEIN (EUROFUNG)"/>
    <property type="match status" value="1"/>
</dbReference>
<accession>A0A830HSJ2</accession>
<gene>
    <name evidence="3" type="ORF">PPROV_000840000</name>
</gene>
<feature type="domain" description="HhH-GPD" evidence="2">
    <location>
        <begin position="154"/>
        <end position="313"/>
    </location>
</feature>
<dbReference type="Pfam" id="PF00730">
    <property type="entry name" value="HhH-GPD"/>
    <property type="match status" value="1"/>
</dbReference>
<dbReference type="SUPFAM" id="SSF48150">
    <property type="entry name" value="DNA-glycosylase"/>
    <property type="match status" value="1"/>
</dbReference>
<evidence type="ECO:0000256" key="1">
    <source>
        <dbReference type="SAM" id="MobiDB-lite"/>
    </source>
</evidence>
<dbReference type="PANTHER" id="PTHR47203">
    <property type="match status" value="1"/>
</dbReference>
<proteinExistence type="predicted"/>
<dbReference type="OrthoDB" id="5607at2759"/>
<comment type="caution">
    <text evidence="3">The sequence shown here is derived from an EMBL/GenBank/DDBJ whole genome shotgun (WGS) entry which is preliminary data.</text>
</comment>
<dbReference type="Proteomes" id="UP000660262">
    <property type="component" value="Unassembled WGS sequence"/>
</dbReference>
<dbReference type="CDD" id="cd00056">
    <property type="entry name" value="ENDO3c"/>
    <property type="match status" value="1"/>
</dbReference>
<sequence>MSARTRRIPHASAGKGTPTIAASKKRKAAESPAFQRTQTSHSKTGCVFRAARDYLASVYGEPAKKHPVAVRSKIVKAEPADNVVVKAEPADNVVVKAEPADNVVVKAEPADDDVLDAALNGGGCDLSAAPSSSAAAALQLEPVTVLDQLIRTMLSQNTTDATSIRAFRELKRRYPRWESVRTASAANVADAIRVGGLADVKAERIQVILNYLYETRGGELSLEYLHDEPDDEKIKAFLKQFKGVGPKTISCVLLFALRRADFPVDTHVWKISLALRWIPKSATREQAYDLLNSAIPDDIKFDLHVLLVEHGKNVAGNDPGAELRRIASH</sequence>
<dbReference type="InterPro" id="IPR023170">
    <property type="entry name" value="HhH_base_excis_C"/>
</dbReference>
<protein>
    <recommendedName>
        <fullName evidence="2">HhH-GPD domain-containing protein</fullName>
    </recommendedName>
</protein>
<reference evidence="3" key="1">
    <citation type="submission" date="2020-10" db="EMBL/GenBank/DDBJ databases">
        <title>Unveiling of a novel bifunctional photoreceptor, Dualchrome1, isolated from a cosmopolitan green alga.</title>
        <authorList>
            <person name="Suzuki S."/>
            <person name="Kawachi M."/>
        </authorList>
    </citation>
    <scope>NUCLEOTIDE SEQUENCE</scope>
    <source>
        <strain evidence="3">NIES 2893</strain>
    </source>
</reference>
<evidence type="ECO:0000313" key="3">
    <source>
        <dbReference type="EMBL" id="GHP09665.1"/>
    </source>
</evidence>
<organism evidence="3 4">
    <name type="scientific">Pycnococcus provasolii</name>
    <dbReference type="NCBI Taxonomy" id="41880"/>
    <lineage>
        <taxon>Eukaryota</taxon>
        <taxon>Viridiplantae</taxon>
        <taxon>Chlorophyta</taxon>
        <taxon>Pseudoscourfieldiophyceae</taxon>
        <taxon>Pseudoscourfieldiales</taxon>
        <taxon>Pycnococcaceae</taxon>
        <taxon>Pycnococcus</taxon>
    </lineage>
</organism>
<dbReference type="GO" id="GO:0006284">
    <property type="term" value="P:base-excision repair"/>
    <property type="evidence" value="ECO:0007669"/>
    <property type="project" value="InterPro"/>
</dbReference>